<accession>Q2RYF8</accession>
<evidence type="ECO:0000256" key="4">
    <source>
        <dbReference type="ARBA" id="ARBA00022803"/>
    </source>
</evidence>
<dbReference type="Gene3D" id="1.25.40.10">
    <property type="entry name" value="Tetratricopeptide repeat domain"/>
    <property type="match status" value="2"/>
</dbReference>
<keyword evidence="7" id="KW-0472">Membrane</keyword>
<dbReference type="AlphaFoldDB" id="Q2RYF8"/>
<feature type="domain" description="Cytochrome c-type biogenesis protein H TPR" evidence="8">
    <location>
        <begin position="345"/>
        <end position="478"/>
    </location>
</feature>
<dbReference type="SUPFAM" id="SSF48452">
    <property type="entry name" value="TPR-like"/>
    <property type="match status" value="1"/>
</dbReference>
<feature type="repeat" description="TPR" evidence="5">
    <location>
        <begin position="364"/>
        <end position="397"/>
    </location>
</feature>
<evidence type="ECO:0000313" key="9">
    <source>
        <dbReference type="EMBL" id="ABC20837.1"/>
    </source>
</evidence>
<dbReference type="HOGENOM" id="CLU_036074_4_1_5"/>
<dbReference type="GO" id="GO:0030313">
    <property type="term" value="C:cell envelope"/>
    <property type="evidence" value="ECO:0007669"/>
    <property type="project" value="UniProtKB-SubCell"/>
</dbReference>
<dbReference type="PhylomeDB" id="Q2RYF8"/>
<evidence type="ECO:0000259" key="8">
    <source>
        <dbReference type="Pfam" id="PF23914"/>
    </source>
</evidence>
<dbReference type="Pfam" id="PF23914">
    <property type="entry name" value="TPR_CcmH_CycH"/>
    <property type="match status" value="2"/>
</dbReference>
<evidence type="ECO:0000256" key="1">
    <source>
        <dbReference type="ARBA" id="ARBA00004196"/>
    </source>
</evidence>
<dbReference type="GO" id="GO:0017004">
    <property type="term" value="P:cytochrome complex assembly"/>
    <property type="evidence" value="ECO:0007669"/>
    <property type="project" value="UniProtKB-KW"/>
</dbReference>
<keyword evidence="4 5" id="KW-0802">TPR repeat</keyword>
<dbReference type="PANTHER" id="PTHR47870">
    <property type="entry name" value="CYTOCHROME C-TYPE BIOGENESIS PROTEIN CCMH"/>
    <property type="match status" value="1"/>
</dbReference>
<feature type="compositionally biased region" description="Pro residues" evidence="6">
    <location>
        <begin position="78"/>
        <end position="94"/>
    </location>
</feature>
<dbReference type="eggNOG" id="COG4235">
    <property type="taxonomic scope" value="Bacteria"/>
</dbReference>
<dbReference type="InterPro" id="IPR056413">
    <property type="entry name" value="TPR_CcmH_CycH"/>
</dbReference>
<feature type="region of interest" description="Disordered" evidence="6">
    <location>
        <begin position="311"/>
        <end position="339"/>
    </location>
</feature>
<gene>
    <name evidence="9" type="ordered locus">Rru_A0032</name>
</gene>
<dbReference type="InterPro" id="IPR011990">
    <property type="entry name" value="TPR-like_helical_dom_sf"/>
</dbReference>
<evidence type="ECO:0000256" key="5">
    <source>
        <dbReference type="PROSITE-ProRule" id="PRU00339"/>
    </source>
</evidence>
<evidence type="ECO:0000256" key="2">
    <source>
        <dbReference type="ARBA" id="ARBA00022737"/>
    </source>
</evidence>
<dbReference type="RefSeq" id="WP_011387793.1">
    <property type="nucleotide sequence ID" value="NC_007643.1"/>
</dbReference>
<dbReference type="InterPro" id="IPR019734">
    <property type="entry name" value="TPR_rpt"/>
</dbReference>
<organism evidence="9 10">
    <name type="scientific">Rhodospirillum rubrum (strain ATCC 11170 / ATH 1.1.1 / DSM 467 / LMG 4362 / NCIMB 8255 / S1)</name>
    <dbReference type="NCBI Taxonomy" id="269796"/>
    <lineage>
        <taxon>Bacteria</taxon>
        <taxon>Pseudomonadati</taxon>
        <taxon>Pseudomonadota</taxon>
        <taxon>Alphaproteobacteria</taxon>
        <taxon>Rhodospirillales</taxon>
        <taxon>Rhodospirillaceae</taxon>
        <taxon>Rhodospirillum</taxon>
    </lineage>
</organism>
<keyword evidence="10" id="KW-1185">Reference proteome</keyword>
<dbReference type="GO" id="GO:0005886">
    <property type="term" value="C:plasma membrane"/>
    <property type="evidence" value="ECO:0007669"/>
    <property type="project" value="TreeGrafter"/>
</dbReference>
<dbReference type="Proteomes" id="UP000001929">
    <property type="component" value="Chromosome"/>
</dbReference>
<reference evidence="9 10" key="1">
    <citation type="journal article" date="2011" name="Stand. Genomic Sci.">
        <title>Complete genome sequence of Rhodospirillum rubrum type strain (S1).</title>
        <authorList>
            <person name="Munk A.C."/>
            <person name="Copeland A."/>
            <person name="Lucas S."/>
            <person name="Lapidus A."/>
            <person name="Del Rio T.G."/>
            <person name="Barry K."/>
            <person name="Detter J.C."/>
            <person name="Hammon N."/>
            <person name="Israni S."/>
            <person name="Pitluck S."/>
            <person name="Brettin T."/>
            <person name="Bruce D."/>
            <person name="Han C."/>
            <person name="Tapia R."/>
            <person name="Gilna P."/>
            <person name="Schmutz J."/>
            <person name="Larimer F."/>
            <person name="Land M."/>
            <person name="Kyrpides N.C."/>
            <person name="Mavromatis K."/>
            <person name="Richardson P."/>
            <person name="Rohde M."/>
            <person name="Goker M."/>
            <person name="Klenk H.P."/>
            <person name="Zhang Y."/>
            <person name="Roberts G.P."/>
            <person name="Reslewic S."/>
            <person name="Schwartz D.C."/>
        </authorList>
    </citation>
    <scope>NUCLEOTIDE SEQUENCE [LARGE SCALE GENOMIC DNA]</scope>
    <source>
        <strain evidence="10">ATCC 11170 / ATH 1.1.1 / DSM 467 / LMG 4362 / NCIMB 8255 / S1</strain>
    </source>
</reference>
<dbReference type="NCBIfam" id="TIGR03142">
    <property type="entry name" value="cytochro_ccmI"/>
    <property type="match status" value="1"/>
</dbReference>
<feature type="region of interest" description="Disordered" evidence="6">
    <location>
        <begin position="77"/>
        <end position="97"/>
    </location>
</feature>
<dbReference type="InterPro" id="IPR017560">
    <property type="entry name" value="Cyt_c_biogenesis_CcmI"/>
</dbReference>
<comment type="subcellular location">
    <subcellularLocation>
        <location evidence="1">Cell envelope</location>
    </subcellularLocation>
</comment>
<dbReference type="EnsemblBacteria" id="ABC20837">
    <property type="protein sequence ID" value="ABC20837"/>
    <property type="gene ID" value="Rru_A0032"/>
</dbReference>
<name>Q2RYF8_RHORT</name>
<evidence type="ECO:0000256" key="3">
    <source>
        <dbReference type="ARBA" id="ARBA00022748"/>
    </source>
</evidence>
<dbReference type="EMBL" id="CP000230">
    <property type="protein sequence ID" value="ABC20837.1"/>
    <property type="molecule type" value="Genomic_DNA"/>
</dbReference>
<keyword evidence="3" id="KW-0201">Cytochrome c-type biogenesis</keyword>
<proteinExistence type="predicted"/>
<dbReference type="InterPro" id="IPR051263">
    <property type="entry name" value="C-type_cytochrome_biogenesis"/>
</dbReference>
<feature type="domain" description="Cytochrome c-type biogenesis protein H TPR" evidence="8">
    <location>
        <begin position="151"/>
        <end position="273"/>
    </location>
</feature>
<keyword evidence="7" id="KW-1133">Transmembrane helix</keyword>
<feature type="transmembrane region" description="Helical" evidence="7">
    <location>
        <begin position="102"/>
        <end position="121"/>
    </location>
</feature>
<evidence type="ECO:0000256" key="6">
    <source>
        <dbReference type="SAM" id="MobiDB-lite"/>
    </source>
</evidence>
<dbReference type="STRING" id="269796.Rru_A0032"/>
<dbReference type="KEGG" id="rru:Rru_A0032"/>
<dbReference type="PANTHER" id="PTHR47870:SF1">
    <property type="entry name" value="CYTOCHROME C-TYPE BIOGENESIS PROTEIN CCMH"/>
    <property type="match status" value="1"/>
</dbReference>
<dbReference type="PATRIC" id="fig|269796.9.peg.81"/>
<dbReference type="SMART" id="SM00028">
    <property type="entry name" value="TPR"/>
    <property type="match status" value="3"/>
</dbReference>
<sequence length="494" mass="52069">MMFWILAIALAVATCLLLARPLLRRDGAPPPRARGEYDLAVYRDQLGELERDVDRGLLGADQAEAARVEVERRMLAAAPPPPAASDTPQAPPPSAGGDGRKAVLSLIALVPLAALALYLVVGSPGRPDVPHNERLAQLHEEQRDQTAQSADQIARLRAALASDPDNLEAKLLLGSALAQSGALAEAAPLLAEAARAAPDSLAVQSAYAQFLVMARNGQIADDAHGVLVHILGIDPGDARARFFLGLERLQMEDPQGALAIWRDLQADSPADAPWMAMIAENIAQVATEAGIEPQSIPPRHPLALLNDDKQATEGRTGAPPKPAPAKPNPAAAATAGTVPAAERERIEVMVDGLASRLADQPDDADGWMMLGRSRIVLGQPDAAAEAYGRAVALRPDDLDAKRLQARALLAGAQTKAPSPAKPAPPPPAVFTLMADILAGAPEDREALFFVGLEAAEKGDSERARSLWTRLIAALDPQSDLALELRKRLDALPPA</sequence>
<feature type="compositionally biased region" description="Low complexity" evidence="6">
    <location>
        <begin position="328"/>
        <end position="339"/>
    </location>
</feature>
<evidence type="ECO:0000313" key="10">
    <source>
        <dbReference type="Proteomes" id="UP000001929"/>
    </source>
</evidence>
<protein>
    <submittedName>
        <fullName evidence="9">TPR repeat</fullName>
    </submittedName>
</protein>
<evidence type="ECO:0000256" key="7">
    <source>
        <dbReference type="SAM" id="Phobius"/>
    </source>
</evidence>
<dbReference type="PROSITE" id="PS50005">
    <property type="entry name" value="TPR"/>
    <property type="match status" value="1"/>
</dbReference>
<keyword evidence="7" id="KW-0812">Transmembrane</keyword>
<keyword evidence="2" id="KW-0677">Repeat</keyword>